<evidence type="ECO:0000256" key="1">
    <source>
        <dbReference type="SAM" id="MobiDB-lite"/>
    </source>
</evidence>
<feature type="region of interest" description="Disordered" evidence="1">
    <location>
        <begin position="891"/>
        <end position="934"/>
    </location>
</feature>
<evidence type="ECO:0000313" key="2">
    <source>
        <dbReference type="EMBL" id="KAE9202710.1"/>
    </source>
</evidence>
<feature type="compositionally biased region" description="Polar residues" evidence="1">
    <location>
        <begin position="952"/>
        <end position="974"/>
    </location>
</feature>
<dbReference type="PANTHER" id="PTHR43760:SF1">
    <property type="entry name" value="ENDORIBONUCLEASE L-PSP_CHORISMATE MUTASE-LIKE DOMAIN-CONTAINING PROTEIN"/>
    <property type="match status" value="1"/>
</dbReference>
<evidence type="ECO:0000313" key="3">
    <source>
        <dbReference type="Proteomes" id="UP000440367"/>
    </source>
</evidence>
<dbReference type="Pfam" id="PF02458">
    <property type="entry name" value="Transferase"/>
    <property type="match status" value="1"/>
</dbReference>
<accession>A0A6A3XRG7</accession>
<dbReference type="InterPro" id="IPR023213">
    <property type="entry name" value="CAT-like_dom_sf"/>
</dbReference>
<dbReference type="Proteomes" id="UP000440367">
    <property type="component" value="Unassembled WGS sequence"/>
</dbReference>
<proteinExistence type="predicted"/>
<organism evidence="2 3">
    <name type="scientific">Phytophthora fragariae</name>
    <dbReference type="NCBI Taxonomy" id="53985"/>
    <lineage>
        <taxon>Eukaryota</taxon>
        <taxon>Sar</taxon>
        <taxon>Stramenopiles</taxon>
        <taxon>Oomycota</taxon>
        <taxon>Peronosporomycetes</taxon>
        <taxon>Peronosporales</taxon>
        <taxon>Peronosporaceae</taxon>
        <taxon>Phytophthora</taxon>
    </lineage>
</organism>
<feature type="compositionally biased region" description="Polar residues" evidence="1">
    <location>
        <begin position="899"/>
        <end position="909"/>
    </location>
</feature>
<feature type="region of interest" description="Disordered" evidence="1">
    <location>
        <begin position="613"/>
        <end position="638"/>
    </location>
</feature>
<dbReference type="EMBL" id="QXGD01001600">
    <property type="protein sequence ID" value="KAE9202710.1"/>
    <property type="molecule type" value="Genomic_DNA"/>
</dbReference>
<dbReference type="PANTHER" id="PTHR43760">
    <property type="entry name" value="ENDORIBONUCLEASE-RELATED"/>
    <property type="match status" value="1"/>
</dbReference>
<dbReference type="Gene3D" id="3.30.559.10">
    <property type="entry name" value="Chloramphenicol acetyltransferase-like domain"/>
    <property type="match status" value="2"/>
</dbReference>
<gene>
    <name evidence="2" type="ORF">PF002_g21165</name>
</gene>
<feature type="region of interest" description="Disordered" evidence="1">
    <location>
        <begin position="946"/>
        <end position="974"/>
    </location>
</feature>
<reference evidence="2 3" key="1">
    <citation type="submission" date="2018-08" db="EMBL/GenBank/DDBJ databases">
        <title>Genomic investigation of the strawberry pathogen Phytophthora fragariae indicates pathogenicity is determined by transcriptional variation in three key races.</title>
        <authorList>
            <person name="Adams T.M."/>
            <person name="Armitage A.D."/>
            <person name="Sobczyk M.K."/>
            <person name="Bates H.J."/>
            <person name="Dunwell J.M."/>
            <person name="Nellist C.F."/>
            <person name="Harrison R.J."/>
        </authorList>
    </citation>
    <scope>NUCLEOTIDE SEQUENCE [LARGE SCALE GENOMIC DNA]</scope>
    <source>
        <strain evidence="2 3">BC-1</strain>
    </source>
</reference>
<dbReference type="InterPro" id="IPR013813">
    <property type="entry name" value="Endoribo_LPSP/chorism_mut-like"/>
</dbReference>
<feature type="region of interest" description="Disordered" evidence="1">
    <location>
        <begin position="1103"/>
        <end position="1124"/>
    </location>
</feature>
<sequence length="1383" mass="153697">MAAIAVSSKESEDAYGDFIRRRRARGELSIRTLEGFRRLQKRYGQLVTKGALSDPVVTSSNETSKETEGAAAELRNVVDVLFNPKISRVITETCWCLAHFCGGDDRKDQKECASLILDAEKYSTFNFRLLQWVFPELPRKEAQQLVQRDWEHDLEFDERQGDGLSLHGFKLSLVDLVVSCTAKVCSAPLAIMVLAADENPIELLLSTNSKLLITKTGNRVGAYRKVTAANVLCGELKRQGCWTFCMNPSTPLILMVPNESVSRQTKAIYAYFRAFSTDKQQEPNLEVDNNRSPPPQITTTASAVASTVTLFTSTPQHCSLRFGSKSNVPYRMERMSARMFTVDHSVMQGGSFSILVTASLLQCTSAAGGPGAAAAVSSTFEEASIFTIRDDQWTGSQRDGRQNDAHTFIFIFKSTEPVVPGNTGLKEHEATLPQQWFTSLSAANETKTIVIERSLVAYSRNDDNKNDETSDEEARKREVYHLFIFTLHGIYIEVSCAAAPVQNKESECWDGDSRDSEDSDTDDHNVRSLITQTPLTSAELLKELLLLEKMRRNLSTSEDLPDILIGTQVTTTKPVTIAESLRTKVLRSRQDERHDRFEQLEAAIRKKLVECKPRRPNSTTTQAPDISDEKVEIPSSPTSNLEKRVNLLTTFFHEMAVHQPKLDEFHASAAETAEAAAEELLLKRFGEIFNGDEDLQNTLDEEKWSTDTAKVERRRNSISTNLPKAMQAEAISGTRDQIDEGKYPWTFEDYENTAKYIEQLMVDIETHATQQQDIQDAAEAERRQAVMTQLVASWQYTQHRVNKAATRQRVREIEQKRRSQWLQSQHVQVCGAVASAKRGDRPERPAFILPKQRFVVQEESLPSTAVWEVPSSPSNQANSLVSGAIAAAGVVSSARPMSPRTNDGDQSPSKIRPRRPPQRPMTVATAERPSNITALRSAALSRARVRRIRSAHCSSSRGNSAAQSPKNTDQPELQGQSLVSESQVFPTNSPEVSNCLDEGNTQLRAIPSIPTLPDGKEKQCLEFEELSALTRMEEVLETTPLDFIPARPDTQVLCVKCCLLIDGALVIGVNADHCVVDAEGLTLLMKRWSHHYDDVATSTSAHLSHDRRQLIPSRPNSSTKPHPEYACACHASTQSQMHVDPVASSSSGFATSQQRFHLSPRELRDLKTFAAFGDETPPFSTLDCVTALLTWLITRCRGHRDAVQVSTALNLRRRMQPPLPDHFTGNAVLPALSRHPAQDFEASNSSPCARSLHAIARRIRESVTKFTDAYIRDTISLLAAHTVDPDALQSAARFASGPDLLFSSWRGLGMTDVDFGSRPTYVGPPALQPCDGVVIFLDQVDSQPGLDALVFLEDKTMHKLLGLWQLDVFVHTGTPPRAESRTI</sequence>
<name>A0A6A3XRG7_9STRA</name>
<comment type="caution">
    <text evidence="2">The sequence shown here is derived from an EMBL/GenBank/DDBJ whole genome shotgun (WGS) entry which is preliminary data.</text>
</comment>
<protein>
    <submittedName>
        <fullName evidence="2">Uncharacterized protein</fullName>
    </submittedName>
</protein>